<dbReference type="AlphaFoldDB" id="C7BHF5"/>
<sequence>MVYLATKRALRHVFVLIMLIIGFLCVFLLLMTSVEILLTQETTVV</sequence>
<protein>
    <submittedName>
        <fullName evidence="2">Uncharacterized protein</fullName>
    </submittedName>
</protein>
<evidence type="ECO:0000313" key="3">
    <source>
        <dbReference type="Proteomes" id="UP000002747"/>
    </source>
</evidence>
<name>C7BHF5_PHOAA</name>
<feature type="transmembrane region" description="Helical" evidence="1">
    <location>
        <begin position="12"/>
        <end position="31"/>
    </location>
</feature>
<reference evidence="2 3" key="1">
    <citation type="journal article" date="2009" name="BMC Genomics">
        <title>Comparative genomics of the emerging human pathogen Photorhabdus asymbiotica with the insect pathogen Photorhabdus luminescens.</title>
        <authorList>
            <person name="Wilkinson P."/>
            <person name="Waterfield N.R."/>
            <person name="Crossman L."/>
            <person name="Corton C."/>
            <person name="Sanchez-Contreras M."/>
            <person name="Vlisidou I."/>
            <person name="Barron A."/>
            <person name="Bignell A."/>
            <person name="Clark L."/>
            <person name="Ormond D."/>
            <person name="Mayho M."/>
            <person name="Bason N."/>
            <person name="Smith F."/>
            <person name="Simmonds M."/>
            <person name="Churcher C."/>
            <person name="Harris D."/>
            <person name="Thompson N.R."/>
            <person name="Quail M."/>
            <person name="Parkhill J."/>
            <person name="ffrench-Constant R.H."/>
        </authorList>
    </citation>
    <scope>NUCLEOTIDE SEQUENCE [LARGE SCALE GENOMIC DNA]</scope>
    <source>
        <strain evidence="3">ATCC 43949 / 3105-77</strain>
    </source>
</reference>
<keyword evidence="1" id="KW-0472">Membrane</keyword>
<proteinExistence type="predicted"/>
<gene>
    <name evidence="2" type="primary">FNV1263</name>
    <name evidence="2" type="ordered locus">PAU_00230</name>
</gene>
<keyword evidence="1" id="KW-0812">Transmembrane</keyword>
<keyword evidence="1" id="KW-1133">Transmembrane helix</keyword>
<dbReference type="KEGG" id="pay:PAU_00230"/>
<dbReference type="Proteomes" id="UP000002747">
    <property type="component" value="Chromosome"/>
</dbReference>
<organism evidence="2 3">
    <name type="scientific">Photorhabdus asymbiotica subsp. asymbiotica (strain ATCC 43949 / 3105-77)</name>
    <name type="common">Xenorhabdus luminescens (strain 2)</name>
    <dbReference type="NCBI Taxonomy" id="553480"/>
    <lineage>
        <taxon>Bacteria</taxon>
        <taxon>Pseudomonadati</taxon>
        <taxon>Pseudomonadota</taxon>
        <taxon>Gammaproteobacteria</taxon>
        <taxon>Enterobacterales</taxon>
        <taxon>Morganellaceae</taxon>
        <taxon>Photorhabdus</taxon>
    </lineage>
</organism>
<evidence type="ECO:0000313" key="2">
    <source>
        <dbReference type="EMBL" id="CAQ82323.1"/>
    </source>
</evidence>
<dbReference type="EMBL" id="FM162591">
    <property type="protein sequence ID" value="CAQ82323.1"/>
    <property type="molecule type" value="Genomic_DNA"/>
</dbReference>
<accession>C7BHF5</accession>
<evidence type="ECO:0000256" key="1">
    <source>
        <dbReference type="SAM" id="Phobius"/>
    </source>
</evidence>